<dbReference type="PANTHER" id="PTHR34220:SF7">
    <property type="entry name" value="SENSOR HISTIDINE KINASE YPDA"/>
    <property type="match status" value="1"/>
</dbReference>
<keyword evidence="4" id="KW-1185">Reference proteome</keyword>
<dbReference type="InterPro" id="IPR010559">
    <property type="entry name" value="Sig_transdc_His_kin_internal"/>
</dbReference>
<reference evidence="3" key="2">
    <citation type="submission" date="2023-01" db="EMBL/GenBank/DDBJ databases">
        <title>Draft genome sequence of Portibacter lacus strain NBRC 108769.</title>
        <authorList>
            <person name="Sun Q."/>
            <person name="Mori K."/>
        </authorList>
    </citation>
    <scope>NUCLEOTIDE SEQUENCE</scope>
    <source>
        <strain evidence="3">NBRC 108769</strain>
    </source>
</reference>
<dbReference type="InterPro" id="IPR050640">
    <property type="entry name" value="Bact_2-comp_sensor_kinase"/>
</dbReference>
<comment type="caution">
    <text evidence="3">The sequence shown here is derived from an EMBL/GenBank/DDBJ whole genome shotgun (WGS) entry which is preliminary data.</text>
</comment>
<name>A0AA37WEF2_9BACT</name>
<dbReference type="AlphaFoldDB" id="A0AA37WEF2"/>
<keyword evidence="1" id="KW-1133">Transmembrane helix</keyword>
<evidence type="ECO:0000256" key="1">
    <source>
        <dbReference type="SAM" id="Phobius"/>
    </source>
</evidence>
<evidence type="ECO:0000259" key="2">
    <source>
        <dbReference type="Pfam" id="PF06580"/>
    </source>
</evidence>
<dbReference type="Gene3D" id="3.30.565.10">
    <property type="entry name" value="Histidine kinase-like ATPase, C-terminal domain"/>
    <property type="match status" value="1"/>
</dbReference>
<keyword evidence="1" id="KW-0812">Transmembrane</keyword>
<feature type="transmembrane region" description="Helical" evidence="1">
    <location>
        <begin position="38"/>
        <end position="56"/>
    </location>
</feature>
<dbReference type="GO" id="GO:0016020">
    <property type="term" value="C:membrane"/>
    <property type="evidence" value="ECO:0007669"/>
    <property type="project" value="InterPro"/>
</dbReference>
<sequence>MKINLAKKEVLFQVVLNLIIFVFYAFDNGSVGVEPYRYGYFLNYALAALIINYVALPRFYRNKNVYQFIGIIVFSLIFAVLIEELVLEQIYFPKRGLKFMGFYAFLDIIPIVTILSGFKFGYDALHKQREVEELKDYVRQSELQFLKSQINPHFLFNNLNNLYAYALEGSEKTPDIILELSGLLRYMLYECQDEFVSLRKEVDQLENFINLNELQIEDRGRVKFTKSDNLDQYMIAPLIMTVFVENAFKHSLSSLSENIDIEINLSVTDEGLLNFVCSNNYHEITNNDSLSNGIGLDNVKKRLALIYPDSHKLTIKNIDHKYTVALTIELSEKTNK</sequence>
<dbReference type="Proteomes" id="UP001156666">
    <property type="component" value="Unassembled WGS sequence"/>
</dbReference>
<proteinExistence type="predicted"/>
<protein>
    <recommendedName>
        <fullName evidence="2">Signal transduction histidine kinase internal region domain-containing protein</fullName>
    </recommendedName>
</protein>
<reference evidence="3" key="1">
    <citation type="journal article" date="2014" name="Int. J. Syst. Evol. Microbiol.">
        <title>Complete genome sequence of Corynebacterium casei LMG S-19264T (=DSM 44701T), isolated from a smear-ripened cheese.</title>
        <authorList>
            <consortium name="US DOE Joint Genome Institute (JGI-PGF)"/>
            <person name="Walter F."/>
            <person name="Albersmeier A."/>
            <person name="Kalinowski J."/>
            <person name="Ruckert C."/>
        </authorList>
    </citation>
    <scope>NUCLEOTIDE SEQUENCE</scope>
    <source>
        <strain evidence="3">NBRC 108769</strain>
    </source>
</reference>
<feature type="transmembrane region" description="Helical" evidence="1">
    <location>
        <begin position="65"/>
        <end position="82"/>
    </location>
</feature>
<dbReference type="Pfam" id="PF06580">
    <property type="entry name" value="His_kinase"/>
    <property type="match status" value="1"/>
</dbReference>
<dbReference type="GO" id="GO:0000155">
    <property type="term" value="F:phosphorelay sensor kinase activity"/>
    <property type="evidence" value="ECO:0007669"/>
    <property type="project" value="InterPro"/>
</dbReference>
<gene>
    <name evidence="3" type="ORF">GCM10007940_18320</name>
</gene>
<accession>A0AA37WEF2</accession>
<evidence type="ECO:0000313" key="3">
    <source>
        <dbReference type="EMBL" id="GLR17217.1"/>
    </source>
</evidence>
<dbReference type="RefSeq" id="WP_235293908.1">
    <property type="nucleotide sequence ID" value="NZ_BSOH01000010.1"/>
</dbReference>
<feature type="transmembrane region" description="Helical" evidence="1">
    <location>
        <begin position="102"/>
        <end position="122"/>
    </location>
</feature>
<dbReference type="InterPro" id="IPR036890">
    <property type="entry name" value="HATPase_C_sf"/>
</dbReference>
<dbReference type="PANTHER" id="PTHR34220">
    <property type="entry name" value="SENSOR HISTIDINE KINASE YPDA"/>
    <property type="match status" value="1"/>
</dbReference>
<dbReference type="EMBL" id="BSOH01000010">
    <property type="protein sequence ID" value="GLR17217.1"/>
    <property type="molecule type" value="Genomic_DNA"/>
</dbReference>
<evidence type="ECO:0000313" key="4">
    <source>
        <dbReference type="Proteomes" id="UP001156666"/>
    </source>
</evidence>
<feature type="domain" description="Signal transduction histidine kinase internal region" evidence="2">
    <location>
        <begin position="141"/>
        <end position="219"/>
    </location>
</feature>
<organism evidence="3 4">
    <name type="scientific">Portibacter lacus</name>
    <dbReference type="NCBI Taxonomy" id="1099794"/>
    <lineage>
        <taxon>Bacteria</taxon>
        <taxon>Pseudomonadati</taxon>
        <taxon>Bacteroidota</taxon>
        <taxon>Saprospiria</taxon>
        <taxon>Saprospirales</taxon>
        <taxon>Haliscomenobacteraceae</taxon>
        <taxon>Portibacter</taxon>
    </lineage>
</organism>
<feature type="transmembrane region" description="Helical" evidence="1">
    <location>
        <begin position="10"/>
        <end position="26"/>
    </location>
</feature>
<keyword evidence="1" id="KW-0472">Membrane</keyword>